<dbReference type="GO" id="GO:0006879">
    <property type="term" value="P:intracellular iron ion homeostasis"/>
    <property type="evidence" value="ECO:0007669"/>
    <property type="project" value="EnsemblFungi"/>
</dbReference>
<evidence type="ECO:0000256" key="6">
    <source>
        <dbReference type="ARBA" id="ARBA00022792"/>
    </source>
</evidence>
<name>A0A2H9THE2_9FUNG</name>
<evidence type="ECO:0000256" key="2">
    <source>
        <dbReference type="ARBA" id="ARBA00006375"/>
    </source>
</evidence>
<dbReference type="PROSITE" id="PS50920">
    <property type="entry name" value="SOLCAR"/>
    <property type="match status" value="3"/>
</dbReference>
<dbReference type="InterPro" id="IPR023395">
    <property type="entry name" value="MCP_dom_sf"/>
</dbReference>
<proteinExistence type="inferred from homology"/>
<evidence type="ECO:0000313" key="12">
    <source>
        <dbReference type="EMBL" id="PJF17129.1"/>
    </source>
</evidence>
<dbReference type="EMBL" id="MTSL01000190">
    <property type="protein sequence ID" value="PJF17129.1"/>
    <property type="molecule type" value="Genomic_DNA"/>
</dbReference>
<dbReference type="PANTHER" id="PTHR45760">
    <property type="entry name" value="FI19922P1-RELATED"/>
    <property type="match status" value="1"/>
</dbReference>
<evidence type="ECO:0000256" key="7">
    <source>
        <dbReference type="ARBA" id="ARBA00022989"/>
    </source>
</evidence>
<accession>A0A2H9THE2</accession>
<dbReference type="Proteomes" id="UP000240830">
    <property type="component" value="Unassembled WGS sequence"/>
</dbReference>
<sequence>MRGENVTLPFASVSELRPLGGTASVELAEKVLSASSGAVITSLVVTPLDVIKVRMQAPASASVSSPYVFCSRFYDHVGPCNCRTLYVFDRPVPRLSITGTLDGVVKITQHEGLGGLWRGLSPTLLMAIPATIVYFVGYESIRESLKKLPVISQQPNIHHWAVPLLAGSTARIIAVTMISPIELLKTKMQHRGKDGGVIPVAREILSSVRNHGPGALYRGLIPTLWRDVPFSALYWAGYENFKSIFRRNIHLRDSASNNFLVSFMAGASSGMIAASLTTPFDVAKTRQQVALYRDASHVPKSIGSHLMEIWRTEGFAGLTR</sequence>
<feature type="repeat" description="Solcar" evidence="10">
    <location>
        <begin position="158"/>
        <end position="244"/>
    </location>
</feature>
<dbReference type="GO" id="GO:0005743">
    <property type="term" value="C:mitochondrial inner membrane"/>
    <property type="evidence" value="ECO:0007669"/>
    <property type="project" value="UniProtKB-SubCell"/>
</dbReference>
<comment type="subcellular location">
    <subcellularLocation>
        <location evidence="1">Mitochondrion inner membrane</location>
        <topology evidence="1">Multi-pass membrane protein</topology>
    </subcellularLocation>
</comment>
<dbReference type="InterPro" id="IPR018108">
    <property type="entry name" value="MCP_transmembrane"/>
</dbReference>
<feature type="non-terminal residue" evidence="12">
    <location>
        <position position="320"/>
    </location>
</feature>
<evidence type="ECO:0000256" key="10">
    <source>
        <dbReference type="PROSITE-ProRule" id="PRU00282"/>
    </source>
</evidence>
<evidence type="ECO:0000256" key="5">
    <source>
        <dbReference type="ARBA" id="ARBA00022737"/>
    </source>
</evidence>
<evidence type="ECO:0000256" key="3">
    <source>
        <dbReference type="ARBA" id="ARBA00022448"/>
    </source>
</evidence>
<keyword evidence="5" id="KW-0677">Repeat</keyword>
<keyword evidence="13" id="KW-1185">Reference proteome</keyword>
<dbReference type="Pfam" id="PF00153">
    <property type="entry name" value="Mito_carr"/>
    <property type="match status" value="3"/>
</dbReference>
<dbReference type="OrthoDB" id="1747031at2759"/>
<keyword evidence="8" id="KW-0496">Mitochondrion</keyword>
<dbReference type="GO" id="GO:1990542">
    <property type="term" value="P:mitochondrial transmembrane transport"/>
    <property type="evidence" value="ECO:0007669"/>
    <property type="project" value="InterPro"/>
</dbReference>
<feature type="repeat" description="Solcar" evidence="10">
    <location>
        <begin position="25"/>
        <end position="144"/>
    </location>
</feature>
<evidence type="ECO:0000256" key="11">
    <source>
        <dbReference type="RuleBase" id="RU000488"/>
    </source>
</evidence>
<protein>
    <submittedName>
        <fullName evidence="12">Uncharacterized protein</fullName>
    </submittedName>
</protein>
<organism evidence="12 13">
    <name type="scientific">Paramicrosporidium saccamoebae</name>
    <dbReference type="NCBI Taxonomy" id="1246581"/>
    <lineage>
        <taxon>Eukaryota</taxon>
        <taxon>Fungi</taxon>
        <taxon>Fungi incertae sedis</taxon>
        <taxon>Cryptomycota</taxon>
        <taxon>Cryptomycota incertae sedis</taxon>
        <taxon>Paramicrosporidium</taxon>
    </lineage>
</organism>
<comment type="caution">
    <text evidence="12">The sequence shown here is derived from an EMBL/GenBank/DDBJ whole genome shotgun (WGS) entry which is preliminary data.</text>
</comment>
<evidence type="ECO:0000256" key="9">
    <source>
        <dbReference type="ARBA" id="ARBA00023136"/>
    </source>
</evidence>
<dbReference type="Gene3D" id="1.50.40.10">
    <property type="entry name" value="Mitochondrial carrier domain"/>
    <property type="match status" value="1"/>
</dbReference>
<dbReference type="GO" id="GO:0031921">
    <property type="term" value="P:pyridoxal phosphate transport"/>
    <property type="evidence" value="ECO:0007669"/>
    <property type="project" value="EnsemblFungi"/>
</dbReference>
<keyword evidence="6" id="KW-0999">Mitochondrion inner membrane</keyword>
<gene>
    <name evidence="12" type="ORF">PSACC_03052</name>
</gene>
<keyword evidence="3 11" id="KW-0813">Transport</keyword>
<keyword evidence="7" id="KW-1133">Transmembrane helix</keyword>
<dbReference type="AlphaFoldDB" id="A0A2H9THE2"/>
<dbReference type="InterPro" id="IPR045315">
    <property type="entry name" value="Mtm1-like"/>
</dbReference>
<dbReference type="STRING" id="1246581.A0A2H9THE2"/>
<feature type="repeat" description="Solcar" evidence="10">
    <location>
        <begin position="257"/>
        <end position="320"/>
    </location>
</feature>
<evidence type="ECO:0000313" key="13">
    <source>
        <dbReference type="Proteomes" id="UP000240830"/>
    </source>
</evidence>
<keyword evidence="9 10" id="KW-0472">Membrane</keyword>
<evidence type="ECO:0000256" key="8">
    <source>
        <dbReference type="ARBA" id="ARBA00023128"/>
    </source>
</evidence>
<comment type="similarity">
    <text evidence="2 11">Belongs to the mitochondrial carrier (TC 2.A.29) family.</text>
</comment>
<dbReference type="SUPFAM" id="SSF103506">
    <property type="entry name" value="Mitochondrial carrier"/>
    <property type="match status" value="1"/>
</dbReference>
<keyword evidence="4 10" id="KW-0812">Transmembrane</keyword>
<dbReference type="PANTHER" id="PTHR45760:SF2">
    <property type="entry name" value="FI19922P1-RELATED"/>
    <property type="match status" value="1"/>
</dbReference>
<evidence type="ECO:0000256" key="4">
    <source>
        <dbReference type="ARBA" id="ARBA00022692"/>
    </source>
</evidence>
<evidence type="ECO:0000256" key="1">
    <source>
        <dbReference type="ARBA" id="ARBA00004448"/>
    </source>
</evidence>
<dbReference type="GO" id="GO:0030170">
    <property type="term" value="F:pyridoxal phosphate binding"/>
    <property type="evidence" value="ECO:0007669"/>
    <property type="project" value="EnsemblFungi"/>
</dbReference>
<reference evidence="12 13" key="1">
    <citation type="submission" date="2016-10" db="EMBL/GenBank/DDBJ databases">
        <title>The genome of Paramicrosporidium saccamoebae is the missing link in understanding Cryptomycota and Microsporidia evolution.</title>
        <authorList>
            <person name="Quandt C.A."/>
            <person name="Beaudet D."/>
            <person name="Corsaro D."/>
            <person name="Michel R."/>
            <person name="Corradi N."/>
            <person name="James T."/>
        </authorList>
    </citation>
    <scope>NUCLEOTIDE SEQUENCE [LARGE SCALE GENOMIC DNA]</scope>
    <source>
        <strain evidence="12 13">KSL3</strain>
    </source>
</reference>